<accession>A0A1W0X0T2</accession>
<feature type="compositionally biased region" description="Low complexity" evidence="1">
    <location>
        <begin position="21"/>
        <end position="50"/>
    </location>
</feature>
<dbReference type="EMBL" id="MTYJ01000025">
    <property type="protein sequence ID" value="OQV21107.1"/>
    <property type="molecule type" value="Genomic_DNA"/>
</dbReference>
<feature type="domain" description="F-box" evidence="2">
    <location>
        <begin position="161"/>
        <end position="207"/>
    </location>
</feature>
<evidence type="ECO:0000256" key="1">
    <source>
        <dbReference type="SAM" id="MobiDB-lite"/>
    </source>
</evidence>
<evidence type="ECO:0000313" key="3">
    <source>
        <dbReference type="EMBL" id="OQV21107.1"/>
    </source>
</evidence>
<comment type="caution">
    <text evidence="3">The sequence shown here is derived from an EMBL/GenBank/DDBJ whole genome shotgun (WGS) entry which is preliminary data.</text>
</comment>
<dbReference type="InterPro" id="IPR036047">
    <property type="entry name" value="F-box-like_dom_sf"/>
</dbReference>
<dbReference type="PROSITE" id="PS50181">
    <property type="entry name" value="FBOX"/>
    <property type="match status" value="1"/>
</dbReference>
<dbReference type="SUPFAM" id="SSF81383">
    <property type="entry name" value="F-box domain"/>
    <property type="match status" value="1"/>
</dbReference>
<proteinExistence type="predicted"/>
<evidence type="ECO:0000313" key="4">
    <source>
        <dbReference type="Proteomes" id="UP000192578"/>
    </source>
</evidence>
<dbReference type="Proteomes" id="UP000192578">
    <property type="component" value="Unassembled WGS sequence"/>
</dbReference>
<reference evidence="4" key="1">
    <citation type="submission" date="2017-01" db="EMBL/GenBank/DDBJ databases">
        <title>Comparative genomics of anhydrobiosis in the tardigrade Hypsibius dujardini.</title>
        <authorList>
            <person name="Yoshida Y."/>
            <person name="Koutsovoulos G."/>
            <person name="Laetsch D."/>
            <person name="Stevens L."/>
            <person name="Kumar S."/>
            <person name="Horikawa D."/>
            <person name="Ishino K."/>
            <person name="Komine S."/>
            <person name="Tomita M."/>
            <person name="Blaxter M."/>
            <person name="Arakawa K."/>
        </authorList>
    </citation>
    <scope>NUCLEOTIDE SEQUENCE [LARGE SCALE GENOMIC DNA]</scope>
    <source>
        <strain evidence="4">Z151</strain>
    </source>
</reference>
<sequence>MYDACKRPEAWKMDRGEKRTAPTSSTSKESTSTSSTSKESTSTSSPAVSSEESDAKRKKVTDSHSRELDGKVDRYVALRDGMKQLREFLNAKETESEIVLEEIQQVRKLAAAESAGDGGTGLMVTLRRVYDQLLDDVQQQSALLLNQKNTLPVKAFLISLRCAIGEMPGEVLVMLFHSLDFLQRNRMRRVCKRWNHLLVSAEVNREQTNLLPTHVWVDTETFLGNQTMICPFPPRRKPRIAAWNAVQTLTLNGHCKELQLLPQSVTSRGRRASKIIHHGSIIRCMAQRLPQLSHIKLINIVMPAFPDFKG</sequence>
<evidence type="ECO:0000259" key="2">
    <source>
        <dbReference type="PROSITE" id="PS50181"/>
    </source>
</evidence>
<dbReference type="Gene3D" id="1.20.1280.50">
    <property type="match status" value="1"/>
</dbReference>
<name>A0A1W0X0T2_HYPEX</name>
<dbReference type="InterPro" id="IPR001810">
    <property type="entry name" value="F-box_dom"/>
</dbReference>
<feature type="region of interest" description="Disordered" evidence="1">
    <location>
        <begin position="1"/>
        <end position="66"/>
    </location>
</feature>
<keyword evidence="4" id="KW-1185">Reference proteome</keyword>
<dbReference type="Pfam" id="PF00646">
    <property type="entry name" value="F-box"/>
    <property type="match status" value="1"/>
</dbReference>
<feature type="compositionally biased region" description="Basic and acidic residues" evidence="1">
    <location>
        <begin position="1"/>
        <end position="20"/>
    </location>
</feature>
<gene>
    <name evidence="3" type="ORF">BV898_04871</name>
</gene>
<dbReference type="AlphaFoldDB" id="A0A1W0X0T2"/>
<organism evidence="3 4">
    <name type="scientific">Hypsibius exemplaris</name>
    <name type="common">Freshwater tardigrade</name>
    <dbReference type="NCBI Taxonomy" id="2072580"/>
    <lineage>
        <taxon>Eukaryota</taxon>
        <taxon>Metazoa</taxon>
        <taxon>Ecdysozoa</taxon>
        <taxon>Tardigrada</taxon>
        <taxon>Eutardigrada</taxon>
        <taxon>Parachela</taxon>
        <taxon>Hypsibioidea</taxon>
        <taxon>Hypsibiidae</taxon>
        <taxon>Hypsibius</taxon>
    </lineage>
</organism>
<protein>
    <recommendedName>
        <fullName evidence="2">F-box domain-containing protein</fullName>
    </recommendedName>
</protein>
<dbReference type="CDD" id="cd09917">
    <property type="entry name" value="F-box_SF"/>
    <property type="match status" value="1"/>
</dbReference>